<name>A0A067NE59_PLEO1</name>
<gene>
    <name evidence="2" type="ORF">PLEOSDRAFT_1109476</name>
</gene>
<dbReference type="AlphaFoldDB" id="A0A067NE59"/>
<feature type="region of interest" description="Disordered" evidence="1">
    <location>
        <begin position="1"/>
        <end position="20"/>
    </location>
</feature>
<dbReference type="HOGENOM" id="CLU_2278633_0_0_1"/>
<reference evidence="3" key="1">
    <citation type="journal article" date="2014" name="Proc. Natl. Acad. Sci. U.S.A.">
        <title>Extensive sampling of basidiomycete genomes demonstrates inadequacy of the white-rot/brown-rot paradigm for wood decay fungi.</title>
        <authorList>
            <person name="Riley R."/>
            <person name="Salamov A.A."/>
            <person name="Brown D.W."/>
            <person name="Nagy L.G."/>
            <person name="Floudas D."/>
            <person name="Held B.W."/>
            <person name="Levasseur A."/>
            <person name="Lombard V."/>
            <person name="Morin E."/>
            <person name="Otillar R."/>
            <person name="Lindquist E.A."/>
            <person name="Sun H."/>
            <person name="LaButti K.M."/>
            <person name="Schmutz J."/>
            <person name="Jabbour D."/>
            <person name="Luo H."/>
            <person name="Baker S.E."/>
            <person name="Pisabarro A.G."/>
            <person name="Walton J.D."/>
            <person name="Blanchette R.A."/>
            <person name="Henrissat B."/>
            <person name="Martin F."/>
            <person name="Cullen D."/>
            <person name="Hibbett D.S."/>
            <person name="Grigoriev I.V."/>
        </authorList>
    </citation>
    <scope>NUCLEOTIDE SEQUENCE [LARGE SCALE GENOMIC DNA]</scope>
    <source>
        <strain evidence="3">PC15</strain>
    </source>
</reference>
<dbReference type="EMBL" id="KL198014">
    <property type="protein sequence ID" value="KDQ22367.1"/>
    <property type="molecule type" value="Genomic_DNA"/>
</dbReference>
<proteinExistence type="predicted"/>
<accession>A0A067NE59</accession>
<dbReference type="InParanoid" id="A0A067NE59"/>
<organism evidence="2 3">
    <name type="scientific">Pleurotus ostreatus (strain PC15)</name>
    <name type="common">Oyster mushroom</name>
    <dbReference type="NCBI Taxonomy" id="1137138"/>
    <lineage>
        <taxon>Eukaryota</taxon>
        <taxon>Fungi</taxon>
        <taxon>Dikarya</taxon>
        <taxon>Basidiomycota</taxon>
        <taxon>Agaricomycotina</taxon>
        <taxon>Agaricomycetes</taxon>
        <taxon>Agaricomycetidae</taxon>
        <taxon>Agaricales</taxon>
        <taxon>Pleurotineae</taxon>
        <taxon>Pleurotaceae</taxon>
        <taxon>Pleurotus</taxon>
    </lineage>
</organism>
<sequence length="102" mass="11087">MTPSEFAQPANIADSSQPGGNISSFFPMVVIVGKDVSVIHQLDWDGVSLLNSAIDTLLEGCSAYVPQYLIFALEPLADFQDTLAIIMEWKPPTITSIQFLAQ</sequence>
<evidence type="ECO:0000256" key="1">
    <source>
        <dbReference type="SAM" id="MobiDB-lite"/>
    </source>
</evidence>
<dbReference type="Proteomes" id="UP000027073">
    <property type="component" value="Unassembled WGS sequence"/>
</dbReference>
<evidence type="ECO:0000313" key="2">
    <source>
        <dbReference type="EMBL" id="KDQ22367.1"/>
    </source>
</evidence>
<protein>
    <submittedName>
        <fullName evidence="2">Uncharacterized protein</fullName>
    </submittedName>
</protein>
<dbReference type="VEuPathDB" id="FungiDB:PLEOSDRAFT_1109476"/>
<evidence type="ECO:0000313" key="3">
    <source>
        <dbReference type="Proteomes" id="UP000027073"/>
    </source>
</evidence>